<gene>
    <name evidence="1" type="ORF">WKI67_39750</name>
</gene>
<keyword evidence="2" id="KW-1185">Reference proteome</keyword>
<name>A0ACC6Q7D0_9ACTN</name>
<evidence type="ECO:0000313" key="2">
    <source>
        <dbReference type="Proteomes" id="UP001377168"/>
    </source>
</evidence>
<comment type="caution">
    <text evidence="1">The sequence shown here is derived from an EMBL/GenBank/DDBJ whole genome shotgun (WGS) entry which is preliminary data.</text>
</comment>
<keyword evidence="1" id="KW-0378">Hydrolase</keyword>
<dbReference type="EMBL" id="JBBKAJ010000022">
    <property type="protein sequence ID" value="MEJ8639495.1"/>
    <property type="molecule type" value="Genomic_DNA"/>
</dbReference>
<dbReference type="Proteomes" id="UP001377168">
    <property type="component" value="Unassembled WGS sequence"/>
</dbReference>
<organism evidence="1 2">
    <name type="scientific">Streptomyces achmelvichensis</name>
    <dbReference type="NCBI Taxonomy" id="3134111"/>
    <lineage>
        <taxon>Bacteria</taxon>
        <taxon>Bacillati</taxon>
        <taxon>Actinomycetota</taxon>
        <taxon>Actinomycetes</taxon>
        <taxon>Kitasatosporales</taxon>
        <taxon>Streptomycetaceae</taxon>
        <taxon>Streptomyces</taxon>
    </lineage>
</organism>
<sequence>MLRTHLPRRAVRCLVTVLATGTVVAGLGTTGASAAGTGSRASAKVGGSQVTCTSHRPGLASRLSQDIAGALRGRQAASALAIYDRTTDTSCTFRAGARFDSASVVKVTVLGALLRKVMEEGRHLTPREVTLTKAMITKSDNDSTSALWRQLGPKSVQRFLDLAGMRETVPGPKGYWGRTQITAGDQLKLLRLLTSGNTVLDQDARGYALGLMNRVVPAQRWGVPAGASGSATVHLKNGWLERETKGWRVHSVGVFTGHDHDYGIVVLSDGNRTMKDGIAGIQGAARAINRDLP</sequence>
<proteinExistence type="predicted"/>
<evidence type="ECO:0000313" key="1">
    <source>
        <dbReference type="EMBL" id="MEJ8639495.1"/>
    </source>
</evidence>
<protein>
    <submittedName>
        <fullName evidence="1">Serine hydrolase</fullName>
    </submittedName>
</protein>
<reference evidence="1" key="1">
    <citation type="submission" date="2024-03" db="EMBL/GenBank/DDBJ databases">
        <title>Novel Streptomyces species of biotechnological and ecological value are a feature of Machair soil.</title>
        <authorList>
            <person name="Prole J.R."/>
            <person name="Goodfellow M."/>
            <person name="Allenby N."/>
            <person name="Ward A.C."/>
        </authorList>
    </citation>
    <scope>NUCLEOTIDE SEQUENCE</scope>
    <source>
        <strain evidence="1">MS2.AVA.5</strain>
    </source>
</reference>
<accession>A0ACC6Q7D0</accession>